<reference evidence="6 7" key="2">
    <citation type="journal article" date="2011" name="Stand. Genomic Sci.">
        <title>Complete genome sequence of Truepera radiovictrix type strain (RQ-24).</title>
        <authorList>
            <person name="Ivanova N."/>
            <person name="Rohde C."/>
            <person name="Munk C."/>
            <person name="Nolan M."/>
            <person name="Lucas S."/>
            <person name="Del Rio T.G."/>
            <person name="Tice H."/>
            <person name="Deshpande S."/>
            <person name="Cheng J.F."/>
            <person name="Tapia R."/>
            <person name="Han C."/>
            <person name="Goodwin L."/>
            <person name="Pitluck S."/>
            <person name="Liolios K."/>
            <person name="Mavromatis K."/>
            <person name="Mikhailova N."/>
            <person name="Pati A."/>
            <person name="Chen A."/>
            <person name="Palaniappan K."/>
            <person name="Land M."/>
            <person name="Hauser L."/>
            <person name="Chang Y.J."/>
            <person name="Jeffries C.D."/>
            <person name="Brambilla E."/>
            <person name="Rohde M."/>
            <person name="Goker M."/>
            <person name="Tindall B.J."/>
            <person name="Woyke T."/>
            <person name="Bristow J."/>
            <person name="Eisen J.A."/>
            <person name="Markowitz V."/>
            <person name="Hugenholtz P."/>
            <person name="Kyrpides N.C."/>
            <person name="Klenk H.P."/>
            <person name="Lapidus A."/>
        </authorList>
    </citation>
    <scope>NUCLEOTIDE SEQUENCE [LARGE SCALE GENOMIC DNA]</scope>
    <source>
        <strain evidence="7">DSM 17093 / CIP 108686 / LMG 22925 / RQ-24</strain>
    </source>
</reference>
<dbReference type="InterPro" id="IPR050281">
    <property type="entry name" value="Flavin_monoamine_oxidase"/>
</dbReference>
<evidence type="ECO:0000256" key="1">
    <source>
        <dbReference type="ARBA" id="ARBA00001974"/>
    </source>
</evidence>
<dbReference type="eggNOG" id="COG1231">
    <property type="taxonomic scope" value="Bacteria"/>
</dbReference>
<feature type="binding site" evidence="3">
    <location>
        <position position="312"/>
    </location>
    <ligand>
        <name>substrate</name>
    </ligand>
</feature>
<dbReference type="SUPFAM" id="SSF54373">
    <property type="entry name" value="FAD-linked reductases, C-terminal domain"/>
    <property type="match status" value="1"/>
</dbReference>
<name>D7CXE0_TRURR</name>
<dbReference type="InterPro" id="IPR036188">
    <property type="entry name" value="FAD/NAD-bd_sf"/>
</dbReference>
<keyword evidence="2" id="KW-0560">Oxidoreductase</keyword>
<feature type="domain" description="Amine oxidase" evidence="5">
    <location>
        <begin position="10"/>
        <end position="417"/>
    </location>
</feature>
<evidence type="ECO:0000256" key="4">
    <source>
        <dbReference type="SAM" id="MobiDB-lite"/>
    </source>
</evidence>
<dbReference type="PANTHER" id="PTHR10742:SF410">
    <property type="entry name" value="LYSINE-SPECIFIC HISTONE DEMETHYLASE 2"/>
    <property type="match status" value="1"/>
</dbReference>
<feature type="compositionally biased region" description="Basic and acidic residues" evidence="4">
    <location>
        <begin position="436"/>
        <end position="450"/>
    </location>
</feature>
<dbReference type="SUPFAM" id="SSF51905">
    <property type="entry name" value="FAD/NAD(P)-binding domain"/>
    <property type="match status" value="1"/>
</dbReference>
<dbReference type="PANTHER" id="PTHR10742">
    <property type="entry name" value="FLAVIN MONOAMINE OXIDASE"/>
    <property type="match status" value="1"/>
</dbReference>
<dbReference type="InterPro" id="IPR002937">
    <property type="entry name" value="Amino_oxidase"/>
</dbReference>
<evidence type="ECO:0000313" key="6">
    <source>
        <dbReference type="EMBL" id="ADI13264.1"/>
    </source>
</evidence>
<evidence type="ECO:0000313" key="7">
    <source>
        <dbReference type="Proteomes" id="UP000000379"/>
    </source>
</evidence>
<organism evidence="6 7">
    <name type="scientific">Truepera radiovictrix (strain DSM 17093 / CIP 108686 / LMG 22925 / RQ-24)</name>
    <dbReference type="NCBI Taxonomy" id="649638"/>
    <lineage>
        <taxon>Bacteria</taxon>
        <taxon>Thermotogati</taxon>
        <taxon>Deinococcota</taxon>
        <taxon>Deinococci</taxon>
        <taxon>Trueperales</taxon>
        <taxon>Trueperaceae</taxon>
        <taxon>Truepera</taxon>
    </lineage>
</organism>
<sequence>MRVLVLGAGVAGLAAARALKEAGQQVIVLEAKDRLGGRTYTNRDFASVPVEFGAEFIHGERAATWELVRALGLETLPWPKQDDSLVRLEDGRLLSMREARSQCPDFDLTRSWALPEVDALPGEDFHSYLRRIGFSATQLRYVRRSFANACGESMRFLSARAVLEGLREGGEESGSEDFRLLSGYDALVRALAAGLEVHLHDPVTEVRWSPGTGVHVRTLGEERYDAEAAIITVPLGVLQAGAIRFSPELPDAKQSALLGLKMGPVIKLVYRFAEAPLPPHVMALYSRLNPPMWWSPSFGHTPPAQEHVWTAFVSGDWASELLSLGEAGALEAALASFRSELGRPELTPLGARLVNWPDDPYTRGGYSFVLPGHDGAREKLAAPTPPLFWAGEATEPEHRAATVHGALLSGRRAAAEVCAHLARSAHRGGARAPDPVPERAAHAERPRARS</sequence>
<evidence type="ECO:0000256" key="2">
    <source>
        <dbReference type="ARBA" id="ARBA00023002"/>
    </source>
</evidence>
<dbReference type="InterPro" id="IPR001613">
    <property type="entry name" value="Flavin_amine_oxidase"/>
</dbReference>
<feature type="region of interest" description="Disordered" evidence="4">
    <location>
        <begin position="425"/>
        <end position="450"/>
    </location>
</feature>
<proteinExistence type="predicted"/>
<dbReference type="AlphaFoldDB" id="D7CXE0"/>
<evidence type="ECO:0000256" key="3">
    <source>
        <dbReference type="PIRSR" id="PIRSR601613-1"/>
    </source>
</evidence>
<dbReference type="HOGENOM" id="CLU_004498_10_3_0"/>
<evidence type="ECO:0000259" key="5">
    <source>
        <dbReference type="Pfam" id="PF01593"/>
    </source>
</evidence>
<reference evidence="7" key="1">
    <citation type="submission" date="2010-05" db="EMBL/GenBank/DDBJ databases">
        <title>The complete genome of Truepera radiovictris DSM 17093.</title>
        <authorList>
            <consortium name="US DOE Joint Genome Institute (JGI-PGF)"/>
            <person name="Lucas S."/>
            <person name="Copeland A."/>
            <person name="Lapidus A."/>
            <person name="Glavina del Rio T."/>
            <person name="Dalin E."/>
            <person name="Tice H."/>
            <person name="Bruce D."/>
            <person name="Goodwin L."/>
            <person name="Pitluck S."/>
            <person name="Kyrpides N."/>
            <person name="Mavromatis K."/>
            <person name="Ovchinnikova G."/>
            <person name="Munk A.C."/>
            <person name="Detter J.C."/>
            <person name="Han C."/>
            <person name="Tapia R."/>
            <person name="Land M."/>
            <person name="Hauser L."/>
            <person name="Markowitz V."/>
            <person name="Cheng J.-F."/>
            <person name="Hugenholtz P."/>
            <person name="Woyke T."/>
            <person name="Wu D."/>
            <person name="Tindall B."/>
            <person name="Pomrenke H.G."/>
            <person name="Brambilla E."/>
            <person name="Klenk H.-P."/>
            <person name="Eisen J.A."/>
        </authorList>
    </citation>
    <scope>NUCLEOTIDE SEQUENCE [LARGE SCALE GENOMIC DNA]</scope>
    <source>
        <strain evidence="7">DSM 17093 / CIP 108686 / LMG 22925 / RQ-24</strain>
    </source>
</reference>
<dbReference type="RefSeq" id="WP_013176644.1">
    <property type="nucleotide sequence ID" value="NC_014221.1"/>
</dbReference>
<dbReference type="EMBL" id="CP002049">
    <property type="protein sequence ID" value="ADI13264.1"/>
    <property type="molecule type" value="Genomic_DNA"/>
</dbReference>
<dbReference type="KEGG" id="tra:Trad_0122"/>
<feature type="binding site" evidence="3">
    <location>
        <position position="203"/>
    </location>
    <ligand>
        <name>FAD</name>
        <dbReference type="ChEBI" id="CHEBI:57692"/>
    </ligand>
</feature>
<dbReference type="STRING" id="649638.Trad_0122"/>
<comment type="cofactor">
    <cofactor evidence="1">
        <name>FAD</name>
        <dbReference type="ChEBI" id="CHEBI:57692"/>
    </cofactor>
</comment>
<dbReference type="Proteomes" id="UP000000379">
    <property type="component" value="Chromosome"/>
</dbReference>
<feature type="binding site" evidence="3">
    <location>
        <begin position="30"/>
        <end position="31"/>
    </location>
    <ligand>
        <name>FAD</name>
        <dbReference type="ChEBI" id="CHEBI:57692"/>
    </ligand>
</feature>
<dbReference type="Gene3D" id="3.50.50.60">
    <property type="entry name" value="FAD/NAD(P)-binding domain"/>
    <property type="match status" value="1"/>
</dbReference>
<dbReference type="PRINTS" id="PR00757">
    <property type="entry name" value="AMINEOXDASEF"/>
</dbReference>
<protein>
    <submittedName>
        <fullName evidence="6">Amine oxidase</fullName>
    </submittedName>
</protein>
<dbReference type="Pfam" id="PF01593">
    <property type="entry name" value="Amino_oxidase"/>
    <property type="match status" value="1"/>
</dbReference>
<dbReference type="OrthoDB" id="9790035at2"/>
<accession>D7CXE0</accession>
<gene>
    <name evidence="6" type="ordered locus">Trad_0122</name>
</gene>
<dbReference type="GO" id="GO:0016491">
    <property type="term" value="F:oxidoreductase activity"/>
    <property type="evidence" value="ECO:0007669"/>
    <property type="project" value="UniProtKB-KW"/>
</dbReference>
<keyword evidence="7" id="KW-1185">Reference proteome</keyword>